<organism evidence="10 11">
    <name type="scientific">Platanthera zijinensis</name>
    <dbReference type="NCBI Taxonomy" id="2320716"/>
    <lineage>
        <taxon>Eukaryota</taxon>
        <taxon>Viridiplantae</taxon>
        <taxon>Streptophyta</taxon>
        <taxon>Embryophyta</taxon>
        <taxon>Tracheophyta</taxon>
        <taxon>Spermatophyta</taxon>
        <taxon>Magnoliopsida</taxon>
        <taxon>Liliopsida</taxon>
        <taxon>Asparagales</taxon>
        <taxon>Orchidaceae</taxon>
        <taxon>Orchidoideae</taxon>
        <taxon>Orchideae</taxon>
        <taxon>Orchidinae</taxon>
        <taxon>Platanthera</taxon>
    </lineage>
</organism>
<dbReference type="GO" id="GO:0009055">
    <property type="term" value="F:electron transfer activity"/>
    <property type="evidence" value="ECO:0007669"/>
    <property type="project" value="InterPro"/>
</dbReference>
<keyword evidence="8 9" id="KW-0472">Membrane</keyword>
<dbReference type="PANTHER" id="PTHR10978:SF18">
    <property type="entry name" value="SUCCINATE DEHYDROGENASE SUBUNIT 3-1, MITOCHONDRIAL"/>
    <property type="match status" value="1"/>
</dbReference>
<evidence type="ECO:0000256" key="1">
    <source>
        <dbReference type="ARBA" id="ARBA00004434"/>
    </source>
</evidence>
<evidence type="ECO:0000256" key="5">
    <source>
        <dbReference type="ARBA" id="ARBA00022723"/>
    </source>
</evidence>
<dbReference type="InterPro" id="IPR034804">
    <property type="entry name" value="SQR/QFR_C/D"/>
</dbReference>
<dbReference type="Proteomes" id="UP001418222">
    <property type="component" value="Unassembled WGS sequence"/>
</dbReference>
<dbReference type="Pfam" id="PF01127">
    <property type="entry name" value="Sdh_cyt"/>
    <property type="match status" value="1"/>
</dbReference>
<comment type="subcellular location">
    <subcellularLocation>
        <location evidence="1">Mitochondrion inner membrane</location>
        <topology evidence="1">Single-pass membrane protein</topology>
    </subcellularLocation>
</comment>
<dbReference type="GO" id="GO:0046872">
    <property type="term" value="F:metal ion binding"/>
    <property type="evidence" value="ECO:0007669"/>
    <property type="project" value="UniProtKB-KW"/>
</dbReference>
<evidence type="ECO:0000256" key="6">
    <source>
        <dbReference type="ARBA" id="ARBA00022989"/>
    </source>
</evidence>
<evidence type="ECO:0000313" key="10">
    <source>
        <dbReference type="EMBL" id="KAK8942442.1"/>
    </source>
</evidence>
<evidence type="ECO:0000313" key="11">
    <source>
        <dbReference type="Proteomes" id="UP001418222"/>
    </source>
</evidence>
<dbReference type="EMBL" id="JBBWWQ010000007">
    <property type="protein sequence ID" value="KAK8942442.1"/>
    <property type="molecule type" value="Genomic_DNA"/>
</dbReference>
<name>A0AAP0BK89_9ASPA</name>
<dbReference type="GO" id="GO:0005743">
    <property type="term" value="C:mitochondrial inner membrane"/>
    <property type="evidence" value="ECO:0007669"/>
    <property type="project" value="UniProtKB-SubCell"/>
</dbReference>
<proteinExistence type="predicted"/>
<dbReference type="InterPro" id="IPR014314">
    <property type="entry name" value="Succ_DH_cytb556"/>
</dbReference>
<evidence type="ECO:0000256" key="4">
    <source>
        <dbReference type="ARBA" id="ARBA00022692"/>
    </source>
</evidence>
<protein>
    <submittedName>
        <fullName evidence="10">Succinate dehydrogenase cytochrome b560 subunit</fullName>
    </submittedName>
</protein>
<accession>A0AAP0BK89</accession>
<dbReference type="GO" id="GO:0045273">
    <property type="term" value="C:respiratory chain complex II (succinate dehydrogenase)"/>
    <property type="evidence" value="ECO:0007669"/>
    <property type="project" value="UniProtKB-ARBA"/>
</dbReference>
<keyword evidence="5" id="KW-0479">Metal-binding</keyword>
<dbReference type="InterPro" id="IPR000701">
    <property type="entry name" value="SuccDH_FuR_B_TM-su"/>
</dbReference>
<dbReference type="AlphaFoldDB" id="A0AAP0BK89"/>
<comment type="caution">
    <text evidence="10">The sequence shown here is derived from an EMBL/GenBank/DDBJ whole genome shotgun (WGS) entry which is preliminary data.</text>
</comment>
<evidence type="ECO:0000256" key="7">
    <source>
        <dbReference type="ARBA" id="ARBA00023004"/>
    </source>
</evidence>
<gene>
    <name evidence="10" type="primary">SDH3</name>
    <name evidence="10" type="ORF">KSP39_PZI009376</name>
</gene>
<keyword evidence="3" id="KW-0349">Heme</keyword>
<evidence type="ECO:0000256" key="2">
    <source>
        <dbReference type="ARBA" id="ARBA00011313"/>
    </source>
</evidence>
<feature type="transmembrane region" description="Helical" evidence="9">
    <location>
        <begin position="129"/>
        <end position="149"/>
    </location>
</feature>
<sequence length="157" mass="17561">MERKKRMRWKEGRRMYCRRRDWARSTGLKNLFVFISTAGSGKLQMDTSFALRGLAETATSSGRSPQRKLPAEPKLPLRDISVQRFLAGGSRAFHGSGAVSDSFKVAYVNRPLSPHLQLKKPQLSATYSISHRIFGVGVVGGILLFPLAMKFSTLFDI</sequence>
<evidence type="ECO:0000256" key="9">
    <source>
        <dbReference type="SAM" id="Phobius"/>
    </source>
</evidence>
<dbReference type="PANTHER" id="PTHR10978">
    <property type="entry name" value="SUCCINATE DEHYDROGENASE CYTOCHROME B560 SUBUNIT"/>
    <property type="match status" value="1"/>
</dbReference>
<evidence type="ECO:0000256" key="3">
    <source>
        <dbReference type="ARBA" id="ARBA00022617"/>
    </source>
</evidence>
<keyword evidence="6 9" id="KW-1133">Transmembrane helix</keyword>
<dbReference type="Gene3D" id="1.20.1300.10">
    <property type="entry name" value="Fumarate reductase/succinate dehydrogenase, transmembrane subunit"/>
    <property type="match status" value="1"/>
</dbReference>
<evidence type="ECO:0000256" key="8">
    <source>
        <dbReference type="ARBA" id="ARBA00023136"/>
    </source>
</evidence>
<comment type="subunit">
    <text evidence="2">Component of complex II composed of eight subunits in plants: four classical SDH subunits SDH1, SDH2, SDH3 and SDH4 (a flavoprotein (FP), an iron-sulfur protein (IP), and a cytochrome b composed of a large and a small subunit.), as well as four subunits unknown in mitochondria from bacteria and heterotrophic eukaryotes.</text>
</comment>
<reference evidence="10 11" key="1">
    <citation type="journal article" date="2022" name="Nat. Plants">
        <title>Genomes of leafy and leafless Platanthera orchids illuminate the evolution of mycoheterotrophy.</title>
        <authorList>
            <person name="Li M.H."/>
            <person name="Liu K.W."/>
            <person name="Li Z."/>
            <person name="Lu H.C."/>
            <person name="Ye Q.L."/>
            <person name="Zhang D."/>
            <person name="Wang J.Y."/>
            <person name="Li Y.F."/>
            <person name="Zhong Z.M."/>
            <person name="Liu X."/>
            <person name="Yu X."/>
            <person name="Liu D.K."/>
            <person name="Tu X.D."/>
            <person name="Liu B."/>
            <person name="Hao Y."/>
            <person name="Liao X.Y."/>
            <person name="Jiang Y.T."/>
            <person name="Sun W.H."/>
            <person name="Chen J."/>
            <person name="Chen Y.Q."/>
            <person name="Ai Y."/>
            <person name="Zhai J.W."/>
            <person name="Wu S.S."/>
            <person name="Zhou Z."/>
            <person name="Hsiao Y.Y."/>
            <person name="Wu W.L."/>
            <person name="Chen Y.Y."/>
            <person name="Lin Y.F."/>
            <person name="Hsu J.L."/>
            <person name="Li C.Y."/>
            <person name="Wang Z.W."/>
            <person name="Zhao X."/>
            <person name="Zhong W.Y."/>
            <person name="Ma X.K."/>
            <person name="Ma L."/>
            <person name="Huang J."/>
            <person name="Chen G.Z."/>
            <person name="Huang M.Z."/>
            <person name="Huang L."/>
            <person name="Peng D.H."/>
            <person name="Luo Y.B."/>
            <person name="Zou S.Q."/>
            <person name="Chen S.P."/>
            <person name="Lan S."/>
            <person name="Tsai W.C."/>
            <person name="Van de Peer Y."/>
            <person name="Liu Z.J."/>
        </authorList>
    </citation>
    <scope>NUCLEOTIDE SEQUENCE [LARGE SCALE GENOMIC DNA]</scope>
    <source>
        <tissue evidence="10">Leaf</tissue>
    </source>
</reference>
<keyword evidence="11" id="KW-1185">Reference proteome</keyword>
<dbReference type="GO" id="GO:0006099">
    <property type="term" value="P:tricarboxylic acid cycle"/>
    <property type="evidence" value="ECO:0007669"/>
    <property type="project" value="InterPro"/>
</dbReference>
<keyword evidence="7" id="KW-0408">Iron</keyword>
<dbReference type="SUPFAM" id="SSF81343">
    <property type="entry name" value="Fumarate reductase respiratory complex transmembrane subunits"/>
    <property type="match status" value="1"/>
</dbReference>
<keyword evidence="4 9" id="KW-0812">Transmembrane</keyword>
<dbReference type="GO" id="GO:0006121">
    <property type="term" value="P:mitochondrial electron transport, succinate to ubiquinone"/>
    <property type="evidence" value="ECO:0007669"/>
    <property type="project" value="TreeGrafter"/>
</dbReference>